<dbReference type="AlphaFoldDB" id="A0A9D1L9A9"/>
<sequence>MNVGKCEWFIPDAFYPEKDNGDYVSHEAVCVLNTGKTEARIDFTLYFEDRPPMGGFSAVCPAERTHHVRLDRIRSEAGGAIPRGVPYAIYVKSSVPVVVQYSRCDTTQPELAFMGLLAY</sequence>
<dbReference type="Pfam" id="PF07100">
    <property type="entry name" value="ASRT"/>
    <property type="match status" value="1"/>
</dbReference>
<evidence type="ECO:0008006" key="3">
    <source>
        <dbReference type="Google" id="ProtNLM"/>
    </source>
</evidence>
<reference evidence="1" key="2">
    <citation type="journal article" date="2021" name="PeerJ">
        <title>Extensive microbial diversity within the chicken gut microbiome revealed by metagenomics and culture.</title>
        <authorList>
            <person name="Gilroy R."/>
            <person name="Ravi A."/>
            <person name="Getino M."/>
            <person name="Pursley I."/>
            <person name="Horton D.L."/>
            <person name="Alikhan N.F."/>
            <person name="Baker D."/>
            <person name="Gharbi K."/>
            <person name="Hall N."/>
            <person name="Watson M."/>
            <person name="Adriaenssens E.M."/>
            <person name="Foster-Nyarko E."/>
            <person name="Jarju S."/>
            <person name="Secka A."/>
            <person name="Antonio M."/>
            <person name="Oren A."/>
            <person name="Chaudhuri R.R."/>
            <person name="La Ragione R."/>
            <person name="Hildebrand F."/>
            <person name="Pallen M.J."/>
        </authorList>
    </citation>
    <scope>NUCLEOTIDE SEQUENCE</scope>
    <source>
        <strain evidence="1">CHK195-4489</strain>
    </source>
</reference>
<dbReference type="Proteomes" id="UP000824089">
    <property type="component" value="Unassembled WGS sequence"/>
</dbReference>
<dbReference type="InterPro" id="IPR009794">
    <property type="entry name" value="ASRT"/>
</dbReference>
<organism evidence="1 2">
    <name type="scientific">Candidatus Egerieisoma faecipullorum</name>
    <dbReference type="NCBI Taxonomy" id="2840963"/>
    <lineage>
        <taxon>Bacteria</taxon>
        <taxon>Bacillati</taxon>
        <taxon>Bacillota</taxon>
        <taxon>Clostridia</taxon>
        <taxon>Eubacteriales</taxon>
        <taxon>Clostridiaceae</taxon>
        <taxon>Clostridiaceae incertae sedis</taxon>
        <taxon>Candidatus Egerieisoma</taxon>
    </lineage>
</organism>
<reference evidence="1" key="1">
    <citation type="submission" date="2020-10" db="EMBL/GenBank/DDBJ databases">
        <authorList>
            <person name="Gilroy R."/>
        </authorList>
    </citation>
    <scope>NUCLEOTIDE SEQUENCE</scope>
    <source>
        <strain evidence="1">CHK195-4489</strain>
    </source>
</reference>
<dbReference type="EMBL" id="DVMM01000001">
    <property type="protein sequence ID" value="HIU28671.1"/>
    <property type="molecule type" value="Genomic_DNA"/>
</dbReference>
<proteinExistence type="predicted"/>
<dbReference type="InterPro" id="IPR036698">
    <property type="entry name" value="TM1070-like_sf"/>
</dbReference>
<dbReference type="SUPFAM" id="SSF89232">
    <property type="entry name" value="Hypothetical protein TM1070"/>
    <property type="match status" value="1"/>
</dbReference>
<accession>A0A9D1L9A9</accession>
<protein>
    <recommendedName>
        <fullName evidence="3">Sensory rhodopsin transducer</fullName>
    </recommendedName>
</protein>
<dbReference type="PIRSF" id="PIRSF008711">
    <property type="entry name" value="UCP008711"/>
    <property type="match status" value="1"/>
</dbReference>
<dbReference type="Gene3D" id="2.60.290.11">
    <property type="entry name" value="TM1070-like"/>
    <property type="match status" value="1"/>
</dbReference>
<name>A0A9D1L9A9_9CLOT</name>
<comment type="caution">
    <text evidence="1">The sequence shown here is derived from an EMBL/GenBank/DDBJ whole genome shotgun (WGS) entry which is preliminary data.</text>
</comment>
<evidence type="ECO:0000313" key="1">
    <source>
        <dbReference type="EMBL" id="HIU28671.1"/>
    </source>
</evidence>
<gene>
    <name evidence="1" type="ORF">IAD50_00060</name>
</gene>
<evidence type="ECO:0000313" key="2">
    <source>
        <dbReference type="Proteomes" id="UP000824089"/>
    </source>
</evidence>